<reference evidence="1" key="1">
    <citation type="submission" date="2021-06" db="EMBL/GenBank/DDBJ databases">
        <authorList>
            <person name="Kallberg Y."/>
            <person name="Tangrot J."/>
            <person name="Rosling A."/>
        </authorList>
    </citation>
    <scope>NUCLEOTIDE SEQUENCE</scope>
    <source>
        <strain evidence="1">FL966</strain>
    </source>
</reference>
<protein>
    <submittedName>
        <fullName evidence="1">13691_t:CDS:1</fullName>
    </submittedName>
</protein>
<name>A0A9N9FGZ5_9GLOM</name>
<gene>
    <name evidence="1" type="ORF">CPELLU_LOCUS4047</name>
</gene>
<accession>A0A9N9FGZ5</accession>
<dbReference type="AlphaFoldDB" id="A0A9N9FGZ5"/>
<sequence length="414" mass="47564">MCKVTLLALDYPNTIFKYQFVIFNFPPKLFVIQWVVPTVIKIEPQAIYPYQSIIARITSLLADESNEQLMGSLFEQQVEKGDKADVQIGLALNLDWYTPYSQLEVLENFNHQIYIQQIKTRTYHYLSQELLLSLNSIAQTKIEKTGTLSHYNFIVQKALDFHAMLGGLINHIVTGLEQFPDHFIGPFHEIILSTKIIRFLLKYYSNIYMNYSFYTENQVPKSEQSILVSSTACRATALRLGDETYTNKVTLSTLSISIIGLTQTVNEVKSILTTSDNEFITFIQCLTNKHGIKIQRIKDTLITTTVLENFSASTSVLQTTVNSILSYIQNHNDNNNVLNTTHNSLCAVTTANPILTSKIHNKMQFFNGFEDLEDSESQILNHRYIYDFDLGPKNRKNKRITQNYINLFIREFDA</sequence>
<dbReference type="EMBL" id="CAJVQA010002064">
    <property type="protein sequence ID" value="CAG8535457.1"/>
    <property type="molecule type" value="Genomic_DNA"/>
</dbReference>
<dbReference type="Proteomes" id="UP000789759">
    <property type="component" value="Unassembled WGS sequence"/>
</dbReference>
<keyword evidence="2" id="KW-1185">Reference proteome</keyword>
<dbReference type="OrthoDB" id="2438044at2759"/>
<proteinExistence type="predicted"/>
<evidence type="ECO:0000313" key="2">
    <source>
        <dbReference type="Proteomes" id="UP000789759"/>
    </source>
</evidence>
<comment type="caution">
    <text evidence="1">The sequence shown here is derived from an EMBL/GenBank/DDBJ whole genome shotgun (WGS) entry which is preliminary data.</text>
</comment>
<organism evidence="1 2">
    <name type="scientific">Cetraspora pellucida</name>
    <dbReference type="NCBI Taxonomy" id="1433469"/>
    <lineage>
        <taxon>Eukaryota</taxon>
        <taxon>Fungi</taxon>
        <taxon>Fungi incertae sedis</taxon>
        <taxon>Mucoromycota</taxon>
        <taxon>Glomeromycotina</taxon>
        <taxon>Glomeromycetes</taxon>
        <taxon>Diversisporales</taxon>
        <taxon>Gigasporaceae</taxon>
        <taxon>Cetraspora</taxon>
    </lineage>
</organism>
<evidence type="ECO:0000313" key="1">
    <source>
        <dbReference type="EMBL" id="CAG8535457.1"/>
    </source>
</evidence>